<dbReference type="EMBL" id="BCMJ01000011">
    <property type="protein sequence ID" value="GAX08958.1"/>
    <property type="molecule type" value="Genomic_DNA"/>
</dbReference>
<gene>
    <name evidence="1" type="ORF">IWT5_02127</name>
</gene>
<keyword evidence="2" id="KW-1185">Reference proteome</keyword>
<comment type="caution">
    <text evidence="1">The sequence shown here is derived from an EMBL/GenBank/DDBJ whole genome shotgun (WGS) entry which is preliminary data.</text>
</comment>
<reference evidence="1 2" key="1">
    <citation type="submission" date="2015-11" db="EMBL/GenBank/DDBJ databases">
        <title>Draft genome sequences of new species of the genus Lactobacillus isolated from orchardgrass silage.</title>
        <authorList>
            <person name="Tohno M."/>
            <person name="Tanizawa Y."/>
            <person name="Arita M."/>
        </authorList>
    </citation>
    <scope>NUCLEOTIDE SEQUENCE [LARGE SCALE GENOMIC DNA]</scope>
    <source>
        <strain evidence="1 2">IWT5</strain>
    </source>
</reference>
<dbReference type="Proteomes" id="UP000223370">
    <property type="component" value="Unassembled WGS sequence"/>
</dbReference>
<sequence length="97" mass="11390">MNEIDYNATSWQEDDKMIKYLLDHNYDYEDLTIHELRELGEGPWGSWKVEDVLYGVLETAKELKRIKPANPLDYGAIYPWVASRQAPLMSNGRRMLL</sequence>
<dbReference type="RefSeq" id="WP_098826123.1">
    <property type="nucleotide sequence ID" value="NZ_BCMJ01000011.1"/>
</dbReference>
<evidence type="ECO:0000313" key="2">
    <source>
        <dbReference type="Proteomes" id="UP000223370"/>
    </source>
</evidence>
<accession>A0A1Z5J5A8</accession>
<name>A0A1Z5J5A8_9LACO</name>
<dbReference type="AlphaFoldDB" id="A0A1Z5J5A8"/>
<proteinExistence type="predicted"/>
<evidence type="ECO:0000313" key="1">
    <source>
        <dbReference type="EMBL" id="GAX08958.1"/>
    </source>
</evidence>
<organism evidence="1 2">
    <name type="scientific">Secundilactobacillus silagincola</name>
    <dbReference type="NCBI Taxonomy" id="1714681"/>
    <lineage>
        <taxon>Bacteria</taxon>
        <taxon>Bacillati</taxon>
        <taxon>Bacillota</taxon>
        <taxon>Bacilli</taxon>
        <taxon>Lactobacillales</taxon>
        <taxon>Lactobacillaceae</taxon>
        <taxon>Secundilactobacillus</taxon>
    </lineage>
</organism>
<protein>
    <submittedName>
        <fullName evidence="1">Uncharacterized protein</fullName>
    </submittedName>
</protein>